<dbReference type="RefSeq" id="WP_007417975.1">
    <property type="nucleotide sequence ID" value="NZ_ABOX02000052.1"/>
</dbReference>
<name>B9XQ89_PEDPL</name>
<dbReference type="CDD" id="cd00959">
    <property type="entry name" value="DeoC"/>
    <property type="match status" value="1"/>
</dbReference>
<reference evidence="8 9" key="1">
    <citation type="journal article" date="2011" name="J. Bacteriol.">
        <title>Genome sequence of 'Pedosphaera parvula' Ellin514, an aerobic Verrucomicrobial isolate from pasture soil.</title>
        <authorList>
            <person name="Kant R."/>
            <person name="van Passel M.W."/>
            <person name="Sangwan P."/>
            <person name="Palva A."/>
            <person name="Lucas S."/>
            <person name="Copeland A."/>
            <person name="Lapidus A."/>
            <person name="Glavina Del Rio T."/>
            <person name="Dalin E."/>
            <person name="Tice H."/>
            <person name="Bruce D."/>
            <person name="Goodwin L."/>
            <person name="Pitluck S."/>
            <person name="Chertkov O."/>
            <person name="Larimer F.W."/>
            <person name="Land M.L."/>
            <person name="Hauser L."/>
            <person name="Brettin T.S."/>
            <person name="Detter J.C."/>
            <person name="Han S."/>
            <person name="de Vos W.M."/>
            <person name="Janssen P.H."/>
            <person name="Smidt H."/>
        </authorList>
    </citation>
    <scope>NUCLEOTIDE SEQUENCE [LARGE SCALE GENOMIC DNA]</scope>
    <source>
        <strain evidence="8 9">Ellin514</strain>
    </source>
</reference>
<dbReference type="PANTHER" id="PTHR10889">
    <property type="entry name" value="DEOXYRIBOSE-PHOSPHATE ALDOLASE"/>
    <property type="match status" value="1"/>
</dbReference>
<gene>
    <name evidence="7" type="primary">deoC</name>
    <name evidence="8" type="ORF">Cflav_PD0972</name>
</gene>
<dbReference type="EMBL" id="ABOX02000052">
    <property type="protein sequence ID" value="EEF58007.1"/>
    <property type="molecule type" value="Genomic_DNA"/>
</dbReference>
<evidence type="ECO:0000256" key="3">
    <source>
        <dbReference type="ARBA" id="ARBA00023239"/>
    </source>
</evidence>
<evidence type="ECO:0000256" key="2">
    <source>
        <dbReference type="ARBA" id="ARBA00022490"/>
    </source>
</evidence>
<dbReference type="Proteomes" id="UP000003688">
    <property type="component" value="Unassembled WGS sequence"/>
</dbReference>
<dbReference type="InterPro" id="IPR002915">
    <property type="entry name" value="DeoC/FbaB/LacD_aldolase"/>
</dbReference>
<dbReference type="GO" id="GO:0009264">
    <property type="term" value="P:deoxyribonucleotide catabolic process"/>
    <property type="evidence" value="ECO:0007669"/>
    <property type="project" value="UniProtKB-UniRule"/>
</dbReference>
<dbReference type="Pfam" id="PF01791">
    <property type="entry name" value="DeoC"/>
    <property type="match status" value="1"/>
</dbReference>
<dbReference type="UniPathway" id="UPA00002">
    <property type="reaction ID" value="UER00468"/>
</dbReference>
<proteinExistence type="inferred from homology"/>
<dbReference type="Gene3D" id="3.20.20.70">
    <property type="entry name" value="Aldolase class I"/>
    <property type="match status" value="1"/>
</dbReference>
<keyword evidence="2 7" id="KW-0963">Cytoplasm</keyword>
<dbReference type="PANTHER" id="PTHR10889:SF1">
    <property type="entry name" value="DEOXYRIBOSE-PHOSPHATE ALDOLASE"/>
    <property type="match status" value="1"/>
</dbReference>
<evidence type="ECO:0000313" key="9">
    <source>
        <dbReference type="Proteomes" id="UP000003688"/>
    </source>
</evidence>
<dbReference type="NCBIfam" id="TIGR00126">
    <property type="entry name" value="deoC"/>
    <property type="match status" value="1"/>
</dbReference>
<comment type="function">
    <text evidence="6 7">Catalyzes a reversible aldol reaction between acetaldehyde and D-glyceraldehyde 3-phosphate to generate 2-deoxy-D-ribose 5-phosphate.</text>
</comment>
<feature type="active site" description="Proton donor/acceptor" evidence="7">
    <location>
        <position position="186"/>
    </location>
</feature>
<dbReference type="GO" id="GO:0005737">
    <property type="term" value="C:cytoplasm"/>
    <property type="evidence" value="ECO:0007669"/>
    <property type="project" value="UniProtKB-SubCell"/>
</dbReference>
<dbReference type="SMART" id="SM01133">
    <property type="entry name" value="DeoC"/>
    <property type="match status" value="1"/>
</dbReference>
<dbReference type="STRING" id="320771.Cflav_PD0972"/>
<protein>
    <recommendedName>
        <fullName evidence="7">Deoxyribose-phosphate aldolase</fullName>
        <shortName evidence="7">DERA</shortName>
        <ecNumber evidence="7">4.1.2.4</ecNumber>
    </recommendedName>
    <alternativeName>
        <fullName evidence="7">2-deoxy-D-ribose 5-phosphate aldolase</fullName>
    </alternativeName>
    <alternativeName>
        <fullName evidence="7">Phosphodeoxyriboaldolase</fullName>
        <shortName evidence="7">Deoxyriboaldolase</shortName>
    </alternativeName>
</protein>
<dbReference type="EC" id="4.1.2.4" evidence="7"/>
<dbReference type="InterPro" id="IPR028581">
    <property type="entry name" value="DeoC_typeI"/>
</dbReference>
<dbReference type="HAMAP" id="MF_00114">
    <property type="entry name" value="DeoC_type1"/>
    <property type="match status" value="1"/>
</dbReference>
<dbReference type="GO" id="GO:0016052">
    <property type="term" value="P:carbohydrate catabolic process"/>
    <property type="evidence" value="ECO:0007669"/>
    <property type="project" value="TreeGrafter"/>
</dbReference>
<comment type="caution">
    <text evidence="7">Lacks conserved residue(s) required for the propagation of feature annotation.</text>
</comment>
<dbReference type="SUPFAM" id="SSF51569">
    <property type="entry name" value="Aldolase"/>
    <property type="match status" value="1"/>
</dbReference>
<sequence length="222" mass="24156">METLSAKDLARCIDHTLFAANASRKEIEKLCAEARDKFFYAVCVNSSRVELAYSLLEDSGVQVISLVGFPLGAADADVKRYETEIAVDQGAHEIEYVLNIGRLKDGDSQYVLREMRDIVEAADERPVKVILETHLLTREEKVLVCQIAVDSGAQFVVTSTDFQVPAVAIEDVKLLRETVGEKFGVKAVGGIAEAHRAIALMEAGATRLGTSFGPIIVQGLES</sequence>
<comment type="subcellular location">
    <subcellularLocation>
        <location evidence="7">Cytoplasm</location>
    </subcellularLocation>
</comment>
<evidence type="ECO:0000256" key="5">
    <source>
        <dbReference type="ARBA" id="ARBA00048791"/>
    </source>
</evidence>
<accession>B9XQ89</accession>
<feature type="active site" description="Proton donor/acceptor" evidence="7">
    <location>
        <position position="95"/>
    </location>
</feature>
<dbReference type="PIRSF" id="PIRSF001357">
    <property type="entry name" value="DeoC"/>
    <property type="match status" value="1"/>
</dbReference>
<dbReference type="OrthoDB" id="9778711at2"/>
<dbReference type="InterPro" id="IPR013785">
    <property type="entry name" value="Aldolase_TIM"/>
</dbReference>
<keyword evidence="3 7" id="KW-0456">Lyase</keyword>
<comment type="catalytic activity">
    <reaction evidence="5 7">
        <text>2-deoxy-D-ribose 5-phosphate = D-glyceraldehyde 3-phosphate + acetaldehyde</text>
        <dbReference type="Rhea" id="RHEA:12821"/>
        <dbReference type="ChEBI" id="CHEBI:15343"/>
        <dbReference type="ChEBI" id="CHEBI:59776"/>
        <dbReference type="ChEBI" id="CHEBI:62877"/>
        <dbReference type="EC" id="4.1.2.4"/>
    </reaction>
</comment>
<comment type="similarity">
    <text evidence="1 7">Belongs to the DeoC/FbaB aldolase family. DeoC type 1 subfamily.</text>
</comment>
<evidence type="ECO:0000313" key="8">
    <source>
        <dbReference type="EMBL" id="EEF58007.1"/>
    </source>
</evidence>
<dbReference type="GO" id="GO:0006018">
    <property type="term" value="P:2-deoxyribose 1-phosphate catabolic process"/>
    <property type="evidence" value="ECO:0007669"/>
    <property type="project" value="UniProtKB-UniRule"/>
</dbReference>
<dbReference type="FunFam" id="3.20.20.70:FF:000044">
    <property type="entry name" value="Deoxyribose-phosphate aldolase"/>
    <property type="match status" value="1"/>
</dbReference>
<comment type="pathway">
    <text evidence="7">Carbohydrate degradation; 2-deoxy-D-ribose 1-phosphate degradation; D-glyceraldehyde 3-phosphate and acetaldehyde from 2-deoxy-alpha-D-ribose 1-phosphate: step 2/2.</text>
</comment>
<keyword evidence="9" id="KW-1185">Reference proteome</keyword>
<dbReference type="GO" id="GO:0004139">
    <property type="term" value="F:deoxyribose-phosphate aldolase activity"/>
    <property type="evidence" value="ECO:0007669"/>
    <property type="project" value="UniProtKB-UniRule"/>
</dbReference>
<evidence type="ECO:0000256" key="6">
    <source>
        <dbReference type="ARBA" id="ARBA00056337"/>
    </source>
</evidence>
<evidence type="ECO:0000256" key="1">
    <source>
        <dbReference type="ARBA" id="ARBA00010936"/>
    </source>
</evidence>
<dbReference type="InterPro" id="IPR011343">
    <property type="entry name" value="DeoC"/>
</dbReference>
<dbReference type="AlphaFoldDB" id="B9XQ89"/>
<comment type="caution">
    <text evidence="8">The sequence shown here is derived from an EMBL/GenBank/DDBJ whole genome shotgun (WGS) entry which is preliminary data.</text>
</comment>
<organism evidence="8 9">
    <name type="scientific">Pedosphaera parvula (strain Ellin514)</name>
    <dbReference type="NCBI Taxonomy" id="320771"/>
    <lineage>
        <taxon>Bacteria</taxon>
        <taxon>Pseudomonadati</taxon>
        <taxon>Verrucomicrobiota</taxon>
        <taxon>Pedosphaerae</taxon>
        <taxon>Pedosphaerales</taxon>
        <taxon>Pedosphaeraceae</taxon>
        <taxon>Pedosphaera</taxon>
    </lineage>
</organism>
<evidence type="ECO:0000256" key="7">
    <source>
        <dbReference type="HAMAP-Rule" id="MF_00114"/>
    </source>
</evidence>
<keyword evidence="4 7" id="KW-0704">Schiff base</keyword>
<evidence type="ECO:0000256" key="4">
    <source>
        <dbReference type="ARBA" id="ARBA00023270"/>
    </source>
</evidence>